<dbReference type="GO" id="GO:0005829">
    <property type="term" value="C:cytosol"/>
    <property type="evidence" value="ECO:0007669"/>
    <property type="project" value="TreeGrafter"/>
</dbReference>
<keyword evidence="10" id="KW-1185">Reference proteome</keyword>
<dbReference type="NCBIfam" id="TIGR01951">
    <property type="entry name" value="nusB"/>
    <property type="match status" value="1"/>
</dbReference>
<feature type="compositionally biased region" description="Low complexity" evidence="7">
    <location>
        <begin position="19"/>
        <end position="29"/>
    </location>
</feature>
<feature type="compositionally biased region" description="Low complexity" evidence="7">
    <location>
        <begin position="46"/>
        <end position="55"/>
    </location>
</feature>
<proteinExistence type="inferred from homology"/>
<evidence type="ECO:0000256" key="5">
    <source>
        <dbReference type="ARBA" id="ARBA00023163"/>
    </source>
</evidence>
<dbReference type="GO" id="GO:0003723">
    <property type="term" value="F:RNA binding"/>
    <property type="evidence" value="ECO:0007669"/>
    <property type="project" value="UniProtKB-UniRule"/>
</dbReference>
<organism evidence="9 10">
    <name type="scientific">Siccirubricoccus deserti</name>
    <dbReference type="NCBI Taxonomy" id="2013562"/>
    <lineage>
        <taxon>Bacteria</taxon>
        <taxon>Pseudomonadati</taxon>
        <taxon>Pseudomonadota</taxon>
        <taxon>Alphaproteobacteria</taxon>
        <taxon>Acetobacterales</taxon>
        <taxon>Roseomonadaceae</taxon>
        <taxon>Siccirubricoccus</taxon>
    </lineage>
</organism>
<dbReference type="InterPro" id="IPR035926">
    <property type="entry name" value="NusB-like_sf"/>
</dbReference>
<dbReference type="Pfam" id="PF01029">
    <property type="entry name" value="NusB"/>
    <property type="match status" value="1"/>
</dbReference>
<dbReference type="InterPro" id="IPR011605">
    <property type="entry name" value="NusB_fam"/>
</dbReference>
<dbReference type="RefSeq" id="WP_186772036.1">
    <property type="nucleotide sequence ID" value="NZ_JACOMF010000026.1"/>
</dbReference>
<keyword evidence="5 6" id="KW-0804">Transcription</keyword>
<dbReference type="Proteomes" id="UP000600101">
    <property type="component" value="Unassembled WGS sequence"/>
</dbReference>
<comment type="caution">
    <text evidence="9">The sequence shown here is derived from an EMBL/GenBank/DDBJ whole genome shotgun (WGS) entry which is preliminary data.</text>
</comment>
<keyword evidence="3 6" id="KW-0694">RNA-binding</keyword>
<dbReference type="HAMAP" id="MF_00073">
    <property type="entry name" value="NusB"/>
    <property type="match status" value="1"/>
</dbReference>
<evidence type="ECO:0000313" key="9">
    <source>
        <dbReference type="EMBL" id="MBC4017271.1"/>
    </source>
</evidence>
<evidence type="ECO:0000256" key="6">
    <source>
        <dbReference type="HAMAP-Rule" id="MF_00073"/>
    </source>
</evidence>
<dbReference type="EMBL" id="JACOMF010000026">
    <property type="protein sequence ID" value="MBC4017271.1"/>
    <property type="molecule type" value="Genomic_DNA"/>
</dbReference>
<dbReference type="PANTHER" id="PTHR11078">
    <property type="entry name" value="N UTILIZATION SUBSTANCE PROTEIN B-RELATED"/>
    <property type="match status" value="1"/>
</dbReference>
<accession>A0A9X0R067</accession>
<evidence type="ECO:0000256" key="3">
    <source>
        <dbReference type="ARBA" id="ARBA00022884"/>
    </source>
</evidence>
<feature type="domain" description="NusB/RsmB/TIM44" evidence="8">
    <location>
        <begin position="62"/>
        <end position="200"/>
    </location>
</feature>
<keyword evidence="2 6" id="KW-0889">Transcription antitermination</keyword>
<protein>
    <recommendedName>
        <fullName evidence="6">Transcription antitermination protein NusB</fullName>
    </recommendedName>
    <alternativeName>
        <fullName evidence="6">Antitermination factor NusB</fullName>
    </alternativeName>
</protein>
<dbReference type="AlphaFoldDB" id="A0A9X0R067"/>
<feature type="region of interest" description="Disordered" evidence="7">
    <location>
        <begin position="1"/>
        <end position="63"/>
    </location>
</feature>
<dbReference type="Gene3D" id="1.10.940.10">
    <property type="entry name" value="NusB-like"/>
    <property type="match status" value="1"/>
</dbReference>
<sequence>MAGEKSATPELDRLRAEIAAEQPEAAAATPPKPADAKRPGKGKPQRGGAPAPQQRGRPRTGARVAAVQALYQSEHTGEPAESVVAQFLRHRIGSAAGDGGFEDGRVPEADAPLFSAIVRRAAKHGATLDGIIAGHLDAGWPLTKLDPVLRALLRAACAELWEAREPPARVVINEYLDIAHGFFGGEEPRFANGVLDAMARALRAEEFAGAPRRAGP</sequence>
<comment type="function">
    <text evidence="6">Involved in transcription antitermination. Required for transcription of ribosomal RNA (rRNA) genes. Binds specifically to the boxA antiterminator sequence of the ribosomal RNA (rrn) operons.</text>
</comment>
<evidence type="ECO:0000256" key="4">
    <source>
        <dbReference type="ARBA" id="ARBA00023015"/>
    </source>
</evidence>
<keyword evidence="4 6" id="KW-0805">Transcription regulation</keyword>
<name>A0A9X0R067_9PROT</name>
<evidence type="ECO:0000256" key="7">
    <source>
        <dbReference type="SAM" id="MobiDB-lite"/>
    </source>
</evidence>
<gene>
    <name evidence="6 9" type="primary">nusB</name>
    <name evidence="9" type="ORF">H7965_18335</name>
</gene>
<reference evidence="9" key="1">
    <citation type="submission" date="2020-08" db="EMBL/GenBank/DDBJ databases">
        <authorList>
            <person name="Hu Y."/>
            <person name="Nguyen S.V."/>
            <person name="Li F."/>
            <person name="Fanning S."/>
        </authorList>
    </citation>
    <scope>NUCLEOTIDE SEQUENCE</scope>
    <source>
        <strain evidence="9">SYSU D8009</strain>
    </source>
</reference>
<evidence type="ECO:0000313" key="10">
    <source>
        <dbReference type="Proteomes" id="UP000600101"/>
    </source>
</evidence>
<comment type="similarity">
    <text evidence="1 6">Belongs to the NusB family.</text>
</comment>
<dbReference type="InterPro" id="IPR006027">
    <property type="entry name" value="NusB_RsmB_TIM44"/>
</dbReference>
<dbReference type="GO" id="GO:0031564">
    <property type="term" value="P:transcription antitermination"/>
    <property type="evidence" value="ECO:0007669"/>
    <property type="project" value="UniProtKB-KW"/>
</dbReference>
<evidence type="ECO:0000256" key="2">
    <source>
        <dbReference type="ARBA" id="ARBA00022814"/>
    </source>
</evidence>
<evidence type="ECO:0000259" key="8">
    <source>
        <dbReference type="Pfam" id="PF01029"/>
    </source>
</evidence>
<dbReference type="GO" id="GO:0006353">
    <property type="term" value="P:DNA-templated transcription termination"/>
    <property type="evidence" value="ECO:0007669"/>
    <property type="project" value="UniProtKB-UniRule"/>
</dbReference>
<evidence type="ECO:0000256" key="1">
    <source>
        <dbReference type="ARBA" id="ARBA00005952"/>
    </source>
</evidence>
<dbReference type="SUPFAM" id="SSF48013">
    <property type="entry name" value="NusB-like"/>
    <property type="match status" value="1"/>
</dbReference>
<dbReference type="PANTHER" id="PTHR11078:SF3">
    <property type="entry name" value="ANTITERMINATION NUSB DOMAIN-CONTAINING PROTEIN"/>
    <property type="match status" value="1"/>
</dbReference>